<feature type="transmembrane region" description="Helical" evidence="5">
    <location>
        <begin position="34"/>
        <end position="57"/>
    </location>
</feature>
<feature type="transmembrane region" description="Helical" evidence="5">
    <location>
        <begin position="144"/>
        <end position="165"/>
    </location>
</feature>
<keyword evidence="3 5" id="KW-1133">Transmembrane helix</keyword>
<dbReference type="EMBL" id="JAXLPB010000003">
    <property type="protein sequence ID" value="MDY8109524.1"/>
    <property type="molecule type" value="Genomic_DNA"/>
</dbReference>
<evidence type="ECO:0000313" key="8">
    <source>
        <dbReference type="Proteomes" id="UP001294412"/>
    </source>
</evidence>
<organism evidence="7 8">
    <name type="scientific">Fulvimarina uroteuthidis</name>
    <dbReference type="NCBI Taxonomy" id="3098149"/>
    <lineage>
        <taxon>Bacteria</taxon>
        <taxon>Pseudomonadati</taxon>
        <taxon>Pseudomonadota</taxon>
        <taxon>Alphaproteobacteria</taxon>
        <taxon>Hyphomicrobiales</taxon>
        <taxon>Aurantimonadaceae</taxon>
        <taxon>Fulvimarina</taxon>
    </lineage>
</organism>
<gene>
    <name evidence="7" type="ORF">U0C82_10280</name>
</gene>
<dbReference type="RefSeq" id="WP_322187012.1">
    <property type="nucleotide sequence ID" value="NZ_JAXLPB010000003.1"/>
</dbReference>
<feature type="domain" description="Ferric oxidoreductase" evidence="6">
    <location>
        <begin position="43"/>
        <end position="156"/>
    </location>
</feature>
<accession>A0ABU5I3Z0</accession>
<feature type="transmembrane region" description="Helical" evidence="5">
    <location>
        <begin position="171"/>
        <end position="190"/>
    </location>
</feature>
<protein>
    <submittedName>
        <fullName evidence="7">Ferric reductase</fullName>
    </submittedName>
</protein>
<feature type="transmembrane region" description="Helical" evidence="5">
    <location>
        <begin position="77"/>
        <end position="94"/>
    </location>
</feature>
<evidence type="ECO:0000256" key="5">
    <source>
        <dbReference type="SAM" id="Phobius"/>
    </source>
</evidence>
<evidence type="ECO:0000256" key="3">
    <source>
        <dbReference type="ARBA" id="ARBA00022989"/>
    </source>
</evidence>
<dbReference type="InterPro" id="IPR013130">
    <property type="entry name" value="Fe3_Rdtase_TM_dom"/>
</dbReference>
<comment type="caution">
    <text evidence="7">The sequence shown here is derived from an EMBL/GenBank/DDBJ whole genome shotgun (WGS) entry which is preliminary data.</text>
</comment>
<evidence type="ECO:0000256" key="1">
    <source>
        <dbReference type="ARBA" id="ARBA00004141"/>
    </source>
</evidence>
<dbReference type="Proteomes" id="UP001294412">
    <property type="component" value="Unassembled WGS sequence"/>
</dbReference>
<evidence type="ECO:0000256" key="2">
    <source>
        <dbReference type="ARBA" id="ARBA00022692"/>
    </source>
</evidence>
<evidence type="ECO:0000259" key="6">
    <source>
        <dbReference type="Pfam" id="PF01794"/>
    </source>
</evidence>
<name>A0ABU5I3Z0_9HYPH</name>
<evidence type="ECO:0000313" key="7">
    <source>
        <dbReference type="EMBL" id="MDY8109524.1"/>
    </source>
</evidence>
<feature type="transmembrane region" description="Helical" evidence="5">
    <location>
        <begin position="114"/>
        <end position="132"/>
    </location>
</feature>
<dbReference type="Pfam" id="PF01794">
    <property type="entry name" value="Ferric_reduct"/>
    <property type="match status" value="1"/>
</dbReference>
<sequence length="209" mass="22316">MSRPRAILAWASLAAALIIPVAVAATSPFLSYRSWVYIAAGFAGIVALALILLQPLLVGHYLPKLSARAGRVLHRRVGTGLVCLVVLHVGGLWLTSPPDVIDALLFVSPTPFSIWGVLAMWALFAAAALALLRKPLRIRPPVWRFAHTALTLSVVVGSVVHTMLIEGAMGTVSKAVLCLLVLAATIKAMVDLRSWALLKRMRPGPSGRP</sequence>
<keyword evidence="4 5" id="KW-0472">Membrane</keyword>
<evidence type="ECO:0000256" key="4">
    <source>
        <dbReference type="ARBA" id="ARBA00023136"/>
    </source>
</evidence>
<comment type="subcellular location">
    <subcellularLocation>
        <location evidence="1">Membrane</location>
        <topology evidence="1">Multi-pass membrane protein</topology>
    </subcellularLocation>
</comment>
<keyword evidence="2 5" id="KW-0812">Transmembrane</keyword>
<reference evidence="7 8" key="1">
    <citation type="submission" date="2023-12" db="EMBL/GenBank/DDBJ databases">
        <title>Description of Novel Strain Fulvimarina sp. 2208YS6-2-32 isolated from Uroteuthis (Photololigo) edulis.</title>
        <authorList>
            <person name="Park J.-S."/>
        </authorList>
    </citation>
    <scope>NUCLEOTIDE SEQUENCE [LARGE SCALE GENOMIC DNA]</scope>
    <source>
        <strain evidence="7 8">2208YS6-2-32</strain>
    </source>
</reference>
<keyword evidence="8" id="KW-1185">Reference proteome</keyword>
<proteinExistence type="predicted"/>